<evidence type="ECO:0000313" key="3">
    <source>
        <dbReference type="Proteomes" id="UP000183200"/>
    </source>
</evidence>
<keyword evidence="3" id="KW-1185">Reference proteome</keyword>
<dbReference type="AlphaFoldDB" id="A0A1G9YFG1"/>
<dbReference type="Proteomes" id="UP000183200">
    <property type="component" value="Unassembled WGS sequence"/>
</dbReference>
<keyword evidence="1" id="KW-0732">Signal</keyword>
<accession>A0A1G9YFG1</accession>
<dbReference type="Gene3D" id="2.40.128.640">
    <property type="match status" value="1"/>
</dbReference>
<dbReference type="Pfam" id="PF04170">
    <property type="entry name" value="NlpE"/>
    <property type="match status" value="1"/>
</dbReference>
<protein>
    <submittedName>
        <fullName evidence="2">NlpE N-terminal domain-containing protein</fullName>
    </submittedName>
</protein>
<dbReference type="PROSITE" id="PS51257">
    <property type="entry name" value="PROKAR_LIPOPROTEIN"/>
    <property type="match status" value="1"/>
</dbReference>
<evidence type="ECO:0000313" key="2">
    <source>
        <dbReference type="EMBL" id="SDN07285.1"/>
    </source>
</evidence>
<sequence>MRKVLLAASFLTIFAACTQAPPVNGDLVGEDTKAVDAATSRIIETPEHAGKQVIAVDPALSKQYAGEYRGDIPNADGTARTTLILNVDGTFKLTELFRRAGARPLSTTGHWIVETDHAGVISLTENNIEVYKKFKTERKQLRQLTVEGEVIEGEMKDLYVLKKIK</sequence>
<reference evidence="3" key="1">
    <citation type="submission" date="2016-10" db="EMBL/GenBank/DDBJ databases">
        <authorList>
            <person name="Varghese N."/>
            <person name="Submissions S."/>
        </authorList>
    </citation>
    <scope>NUCLEOTIDE SEQUENCE [LARGE SCALE GENOMIC DNA]</scope>
    <source>
        <strain evidence="3">DSM 19110</strain>
    </source>
</reference>
<feature type="signal peptide" evidence="1">
    <location>
        <begin position="1"/>
        <end position="20"/>
    </location>
</feature>
<name>A0A1G9YFG1_9SPHI</name>
<evidence type="ECO:0000256" key="1">
    <source>
        <dbReference type="SAM" id="SignalP"/>
    </source>
</evidence>
<proteinExistence type="predicted"/>
<dbReference type="OrthoDB" id="766724at2"/>
<gene>
    <name evidence="2" type="ORF">SAMN05421820_10687</name>
</gene>
<feature type="chain" id="PRO_5010216210" evidence="1">
    <location>
        <begin position="21"/>
        <end position="165"/>
    </location>
</feature>
<organism evidence="2 3">
    <name type="scientific">Pedobacter steynii</name>
    <dbReference type="NCBI Taxonomy" id="430522"/>
    <lineage>
        <taxon>Bacteria</taxon>
        <taxon>Pseudomonadati</taxon>
        <taxon>Bacteroidota</taxon>
        <taxon>Sphingobacteriia</taxon>
        <taxon>Sphingobacteriales</taxon>
        <taxon>Sphingobacteriaceae</taxon>
        <taxon>Pedobacter</taxon>
    </lineage>
</organism>
<dbReference type="RefSeq" id="WP_074609204.1">
    <property type="nucleotide sequence ID" value="NZ_FNGY01000006.1"/>
</dbReference>
<dbReference type="InterPro" id="IPR007298">
    <property type="entry name" value="Cu-R_lipoprotein_NlpE"/>
</dbReference>
<dbReference type="EMBL" id="FNGY01000006">
    <property type="protein sequence ID" value="SDN07285.1"/>
    <property type="molecule type" value="Genomic_DNA"/>
</dbReference>